<dbReference type="STRING" id="249352.SAMN05444395_108108"/>
<protein>
    <recommendedName>
        <fullName evidence="1">Glycosyltransferase 2-like domain-containing protein</fullName>
    </recommendedName>
</protein>
<dbReference type="Proteomes" id="UP000077164">
    <property type="component" value="Unassembled WGS sequence"/>
</dbReference>
<dbReference type="EMBL" id="LVJE01000044">
    <property type="protein sequence ID" value="OAB25708.1"/>
    <property type="molecule type" value="Genomic_DNA"/>
</dbReference>
<evidence type="ECO:0000313" key="3">
    <source>
        <dbReference type="Proteomes" id="UP000077164"/>
    </source>
</evidence>
<organism evidence="2 3">
    <name type="scientific">Flavobacterium fryxellicola</name>
    <dbReference type="NCBI Taxonomy" id="249352"/>
    <lineage>
        <taxon>Bacteria</taxon>
        <taxon>Pseudomonadati</taxon>
        <taxon>Bacteroidota</taxon>
        <taxon>Flavobacteriia</taxon>
        <taxon>Flavobacteriales</taxon>
        <taxon>Flavobacteriaceae</taxon>
        <taxon>Flavobacterium</taxon>
    </lineage>
</organism>
<dbReference type="CDD" id="cd00761">
    <property type="entry name" value="Glyco_tranf_GTA_type"/>
    <property type="match status" value="1"/>
</dbReference>
<keyword evidence="3" id="KW-1185">Reference proteome</keyword>
<gene>
    <name evidence="2" type="ORF">FBFR_14495</name>
</gene>
<name>A0A167UMG4_9FLAO</name>
<sequence length="274" mass="31426">MIKEFIKGDLEIVLSTMNRDSLDFLIPMFPFSHFSNFSILIVNQTQPDKLVVSNYPSIRIVNSFEKGLSKSRNTGIKNAKGKIVLIADDDEVFKEGFENTILEAYNKYPEAVSICFALEDFNGFLLKKYPSKTKLQLSFLDICSILSIEISFKKATFDQLNSMFDTNFGLGSPFMMGEEAIFLSDWKQQKQIVISVPKVIASHSRLSTDDKLNFKQRYYVQGAFLTRVSKHGYYKGVFLKLFFDLKQNKIKIKQLYAALKSANKGKIDFIQMKK</sequence>
<feature type="domain" description="Glycosyltransferase 2-like" evidence="1">
    <location>
        <begin position="35"/>
        <end position="141"/>
    </location>
</feature>
<evidence type="ECO:0000313" key="2">
    <source>
        <dbReference type="EMBL" id="OAB25708.1"/>
    </source>
</evidence>
<dbReference type="AlphaFoldDB" id="A0A167UMG4"/>
<reference evidence="2 3" key="1">
    <citation type="submission" date="2016-03" db="EMBL/GenBank/DDBJ databases">
        <title>Draft genome sequence of Flavobacterium fryxellicola DSM 16209.</title>
        <authorList>
            <person name="Shin S.-K."/>
            <person name="Yi H."/>
        </authorList>
    </citation>
    <scope>NUCLEOTIDE SEQUENCE [LARGE SCALE GENOMIC DNA]</scope>
    <source>
        <strain evidence="2 3">DSM 16209</strain>
    </source>
</reference>
<comment type="caution">
    <text evidence="2">The sequence shown here is derived from an EMBL/GenBank/DDBJ whole genome shotgun (WGS) entry which is preliminary data.</text>
</comment>
<dbReference type="OrthoDB" id="9778406at2"/>
<dbReference type="InterPro" id="IPR029044">
    <property type="entry name" value="Nucleotide-diphossugar_trans"/>
</dbReference>
<dbReference type="Gene3D" id="3.90.550.10">
    <property type="entry name" value="Spore Coat Polysaccharide Biosynthesis Protein SpsA, Chain A"/>
    <property type="match status" value="1"/>
</dbReference>
<dbReference type="Pfam" id="PF00535">
    <property type="entry name" value="Glycos_transf_2"/>
    <property type="match status" value="1"/>
</dbReference>
<dbReference type="RefSeq" id="WP_066082588.1">
    <property type="nucleotide sequence ID" value="NZ_FRDK01000008.1"/>
</dbReference>
<dbReference type="InterPro" id="IPR001173">
    <property type="entry name" value="Glyco_trans_2-like"/>
</dbReference>
<accession>A0A167UMG4</accession>
<proteinExistence type="predicted"/>
<evidence type="ECO:0000259" key="1">
    <source>
        <dbReference type="Pfam" id="PF00535"/>
    </source>
</evidence>
<dbReference type="SUPFAM" id="SSF53448">
    <property type="entry name" value="Nucleotide-diphospho-sugar transferases"/>
    <property type="match status" value="1"/>
</dbReference>